<accession>X1GU99</accession>
<proteinExistence type="predicted"/>
<feature type="coiled-coil region" evidence="1">
    <location>
        <begin position="54"/>
        <end position="91"/>
    </location>
</feature>
<feature type="non-terminal residue" evidence="2">
    <location>
        <position position="1"/>
    </location>
</feature>
<sequence length="202" mass="23373">YVLALHELVKEKDEEIAKEIVRQSIGGYNLEEAQQNLGYADLIKNKGATEFKNYKTAKEKHKEIQQKHKELRREEERLRELYETKAQAKEASSLKDLYGKVTEYIKARLNFDQLSEEYEAYPKVLDKVTGEEYSAIEDFEKETGDAENSVAKAENEIKKCEDILSKLNLPNDGVSKKVLSELEERVDNLVELGREIQDTEIK</sequence>
<protein>
    <submittedName>
        <fullName evidence="2">Uncharacterized protein</fullName>
    </submittedName>
</protein>
<keyword evidence="1" id="KW-0175">Coiled coil</keyword>
<gene>
    <name evidence="2" type="ORF">S03H2_24241</name>
</gene>
<feature type="non-terminal residue" evidence="2">
    <location>
        <position position="202"/>
    </location>
</feature>
<name>X1GU99_9ZZZZ</name>
<dbReference type="EMBL" id="BARU01013415">
    <property type="protein sequence ID" value="GAH36578.1"/>
    <property type="molecule type" value="Genomic_DNA"/>
</dbReference>
<comment type="caution">
    <text evidence="2">The sequence shown here is derived from an EMBL/GenBank/DDBJ whole genome shotgun (WGS) entry which is preliminary data.</text>
</comment>
<evidence type="ECO:0000256" key="1">
    <source>
        <dbReference type="SAM" id="Coils"/>
    </source>
</evidence>
<feature type="coiled-coil region" evidence="1">
    <location>
        <begin position="136"/>
        <end position="199"/>
    </location>
</feature>
<reference evidence="2" key="1">
    <citation type="journal article" date="2014" name="Front. Microbiol.">
        <title>High frequency of phylogenetically diverse reductive dehalogenase-homologous genes in deep subseafloor sedimentary metagenomes.</title>
        <authorList>
            <person name="Kawai M."/>
            <person name="Futagami T."/>
            <person name="Toyoda A."/>
            <person name="Takaki Y."/>
            <person name="Nishi S."/>
            <person name="Hori S."/>
            <person name="Arai W."/>
            <person name="Tsubouchi T."/>
            <person name="Morono Y."/>
            <person name="Uchiyama I."/>
            <person name="Ito T."/>
            <person name="Fujiyama A."/>
            <person name="Inagaki F."/>
            <person name="Takami H."/>
        </authorList>
    </citation>
    <scope>NUCLEOTIDE SEQUENCE</scope>
    <source>
        <strain evidence="2">Expedition CK06-06</strain>
    </source>
</reference>
<dbReference type="AlphaFoldDB" id="X1GU99"/>
<evidence type="ECO:0000313" key="2">
    <source>
        <dbReference type="EMBL" id="GAH36578.1"/>
    </source>
</evidence>
<organism evidence="2">
    <name type="scientific">marine sediment metagenome</name>
    <dbReference type="NCBI Taxonomy" id="412755"/>
    <lineage>
        <taxon>unclassified sequences</taxon>
        <taxon>metagenomes</taxon>
        <taxon>ecological metagenomes</taxon>
    </lineage>
</organism>